<dbReference type="PANTHER" id="PTHR34387:SF1">
    <property type="entry name" value="PERIPLASMIC IMMUNOGENIC PROTEIN"/>
    <property type="match status" value="1"/>
</dbReference>
<feature type="chain" id="PRO_5023869664" evidence="1">
    <location>
        <begin position="19"/>
        <end position="226"/>
    </location>
</feature>
<keyword evidence="1" id="KW-0732">Signal</keyword>
<name>A0A5J4INP6_9FLAO</name>
<evidence type="ECO:0000313" key="2">
    <source>
        <dbReference type="EMBL" id="GER59079.1"/>
    </source>
</evidence>
<reference evidence="2 3" key="1">
    <citation type="submission" date="2019-08" db="EMBL/GenBank/DDBJ databases">
        <title>Draft genome sequence of Ulvibacter marinus type strain NBRC 109484.</title>
        <authorList>
            <person name="Kawano K."/>
            <person name="Ushijima N."/>
            <person name="Kihara M."/>
            <person name="Itoh H."/>
        </authorList>
    </citation>
    <scope>NUCLEOTIDE SEQUENCE [LARGE SCALE GENOMIC DNA]</scope>
    <source>
        <strain evidence="2 3">NBRC 109484</strain>
    </source>
</reference>
<dbReference type="Proteomes" id="UP000326509">
    <property type="component" value="Unassembled WGS sequence"/>
</dbReference>
<evidence type="ECO:0000313" key="3">
    <source>
        <dbReference type="Proteomes" id="UP000326509"/>
    </source>
</evidence>
<dbReference type="OrthoDB" id="6021921at2"/>
<dbReference type="EMBL" id="BKCG01000002">
    <property type="protein sequence ID" value="GER59079.1"/>
    <property type="molecule type" value="Genomic_DNA"/>
</dbReference>
<proteinExistence type="predicted"/>
<organism evidence="2 3">
    <name type="scientific">Patiriisocius marinus</name>
    <dbReference type="NCBI Taxonomy" id="1397112"/>
    <lineage>
        <taxon>Bacteria</taxon>
        <taxon>Pseudomonadati</taxon>
        <taxon>Bacteroidota</taxon>
        <taxon>Flavobacteriia</taxon>
        <taxon>Flavobacteriales</taxon>
        <taxon>Flavobacteriaceae</taxon>
        <taxon>Patiriisocius</taxon>
    </lineage>
</organism>
<sequence>MKTFITSIFMLLTLSIMAQQQERPTVDVTGEGIVYITPDQVTVKVRVENTGRDPKTVKLENDRIVSQVFSAIKKLKIEDKDVQTDYIRLNKNYEYNTKSYNYAANQSIAIRLKDLSKYEALMDGLLESGINRIDGVIFASSNEDALKSEARVKAMRNAKEKAETYAGVLSQQIGKALKISEFQQTNNTQPMYRAMAMDTEMSGGQQTIAPGEMEIRVRVNVSFELL</sequence>
<protein>
    <submittedName>
        <fullName evidence="2">SIMPL domain-containing protein</fullName>
    </submittedName>
</protein>
<dbReference type="AlphaFoldDB" id="A0A5J4INP6"/>
<dbReference type="InterPro" id="IPR007497">
    <property type="entry name" value="SIMPL/DUF541"/>
</dbReference>
<gene>
    <name evidence="2" type="ORF">ULMA_11870</name>
</gene>
<comment type="caution">
    <text evidence="2">The sequence shown here is derived from an EMBL/GenBank/DDBJ whole genome shotgun (WGS) entry which is preliminary data.</text>
</comment>
<evidence type="ECO:0000256" key="1">
    <source>
        <dbReference type="SAM" id="SignalP"/>
    </source>
</evidence>
<dbReference type="Pfam" id="PF04402">
    <property type="entry name" value="SIMPL"/>
    <property type="match status" value="1"/>
</dbReference>
<keyword evidence="3" id="KW-1185">Reference proteome</keyword>
<dbReference type="PANTHER" id="PTHR34387">
    <property type="entry name" value="SLR1258 PROTEIN"/>
    <property type="match status" value="1"/>
</dbReference>
<dbReference type="GO" id="GO:0006974">
    <property type="term" value="P:DNA damage response"/>
    <property type="evidence" value="ECO:0007669"/>
    <property type="project" value="TreeGrafter"/>
</dbReference>
<feature type="signal peptide" evidence="1">
    <location>
        <begin position="1"/>
        <end position="18"/>
    </location>
</feature>
<dbReference type="Gene3D" id="3.30.110.170">
    <property type="entry name" value="Protein of unknown function (DUF541), domain 1"/>
    <property type="match status" value="1"/>
</dbReference>
<dbReference type="RefSeq" id="WP_151673156.1">
    <property type="nucleotide sequence ID" value="NZ_BKCG01000002.1"/>
</dbReference>
<dbReference type="Gene3D" id="3.30.70.2970">
    <property type="entry name" value="Protein of unknown function (DUF541), domain 2"/>
    <property type="match status" value="1"/>
</dbReference>
<dbReference type="InterPro" id="IPR052022">
    <property type="entry name" value="26kDa_periplasmic_antigen"/>
</dbReference>
<accession>A0A5J4INP6</accession>